<proteinExistence type="predicted"/>
<name>A0AC58JTY7_DANRE</name>
<accession>A0AC58JTY7</accession>
<dbReference type="RefSeq" id="XP_073809955.1">
    <property type="nucleotide sequence ID" value="XM_073953854.1"/>
</dbReference>
<dbReference type="Proteomes" id="UP000000437">
    <property type="component" value="Chromosome 6"/>
</dbReference>
<organism evidence="1 2">
    <name type="scientific">Danio rerio</name>
    <name type="common">Zebrafish</name>
    <name type="synonym">Brachydanio rerio</name>
    <dbReference type="NCBI Taxonomy" id="7955"/>
    <lineage>
        <taxon>Eukaryota</taxon>
        <taxon>Metazoa</taxon>
        <taxon>Chordata</taxon>
        <taxon>Craniata</taxon>
        <taxon>Vertebrata</taxon>
        <taxon>Euteleostomi</taxon>
        <taxon>Actinopterygii</taxon>
        <taxon>Neopterygii</taxon>
        <taxon>Teleostei</taxon>
        <taxon>Ostariophysi</taxon>
        <taxon>Cypriniformes</taxon>
        <taxon>Danionidae</taxon>
        <taxon>Danioninae</taxon>
        <taxon>Danio</taxon>
    </lineage>
</organism>
<evidence type="ECO:0000313" key="1">
    <source>
        <dbReference type="Proteomes" id="UP000000437"/>
    </source>
</evidence>
<gene>
    <name evidence="2" type="primary">LOC137495941</name>
</gene>
<protein>
    <submittedName>
        <fullName evidence="2">Serine/threonine-protein kinase pim-3-like isoform X1</fullName>
    </submittedName>
</protein>
<sequence>MSHMGEERGEDTRDCTTELPGFLAPLPSHLADSASTDQRNSKRKRQSSSQQTASTSSSRPAKRSRRDLYLKGPLLGRGGFGSVFAGMRRSDGLPVRDFLPSFVQTCFRNVAVSKCHVSQSGRCDLLCFSCLQVAIKYVSKDRTPERLKVDGQGRLPLEVALMTRVTSAPACPSVLQLLDWFDRPRRYILILERPDPCQDLQSFCEENGCLDERLAKKVLVQLIEALKHCESRGVLHRDVKPENLLISTESQDIKLLDFGCGDLLKRSAYKYFAGTPAYAPPEWFRRHRYHATPATVWSVGVTLYNILCDRFPFRGAQRVTSRSRLTFPRSLSTECRQLIRWCLSAAPADRPSLADIESHPWLHCTEGEQEGQRN</sequence>
<keyword evidence="1" id="KW-1185">Reference proteome</keyword>
<reference evidence="2" key="1">
    <citation type="submission" date="2025-08" db="UniProtKB">
        <authorList>
            <consortium name="RefSeq"/>
        </authorList>
    </citation>
    <scope>IDENTIFICATION</scope>
    <source>
        <strain evidence="2">Tuebingen</strain>
        <tissue evidence="2">Fibroblasts and whole tissue</tissue>
    </source>
</reference>
<evidence type="ECO:0000313" key="2">
    <source>
        <dbReference type="RefSeq" id="XP_073809955.1"/>
    </source>
</evidence>